<reference evidence="3" key="2">
    <citation type="journal article" date="2021" name="PeerJ">
        <title>Extensive microbial diversity within the chicken gut microbiome revealed by metagenomics and culture.</title>
        <authorList>
            <person name="Gilroy R."/>
            <person name="Ravi A."/>
            <person name="Getino M."/>
            <person name="Pursley I."/>
            <person name="Horton D.L."/>
            <person name="Alikhan N.F."/>
            <person name="Baker D."/>
            <person name="Gharbi K."/>
            <person name="Hall N."/>
            <person name="Watson M."/>
            <person name="Adriaenssens E.M."/>
            <person name="Foster-Nyarko E."/>
            <person name="Jarju S."/>
            <person name="Secka A."/>
            <person name="Antonio M."/>
            <person name="Oren A."/>
            <person name="Chaudhuri R.R."/>
            <person name="La Ragione R."/>
            <person name="Hildebrand F."/>
            <person name="Pallen M.J."/>
        </authorList>
    </citation>
    <scope>NUCLEOTIDE SEQUENCE</scope>
    <source>
        <strain evidence="3">ChiHecec2B26-709</strain>
    </source>
</reference>
<dbReference type="EMBL" id="DVLC01000055">
    <property type="protein sequence ID" value="HIT46779.1"/>
    <property type="molecule type" value="Genomic_DNA"/>
</dbReference>
<evidence type="ECO:0000256" key="1">
    <source>
        <dbReference type="SAM" id="SignalP"/>
    </source>
</evidence>
<protein>
    <submittedName>
        <fullName evidence="3">DUF5106 domain-containing protein</fullName>
    </submittedName>
</protein>
<dbReference type="InterPro" id="IPR033395">
    <property type="entry name" value="DUF5106"/>
</dbReference>
<dbReference type="AlphaFoldDB" id="A0A9D1KI06"/>
<dbReference type="SUPFAM" id="SSF52833">
    <property type="entry name" value="Thioredoxin-like"/>
    <property type="match status" value="1"/>
</dbReference>
<accession>A0A9D1KI06</accession>
<gene>
    <name evidence="3" type="ORF">IAC35_02855</name>
</gene>
<dbReference type="Proteomes" id="UP000886881">
    <property type="component" value="Unassembled WGS sequence"/>
</dbReference>
<evidence type="ECO:0000313" key="3">
    <source>
        <dbReference type="EMBL" id="HIT46779.1"/>
    </source>
</evidence>
<feature type="domain" description="DUF5106" evidence="2">
    <location>
        <begin position="30"/>
        <end position="177"/>
    </location>
</feature>
<reference evidence="3" key="1">
    <citation type="submission" date="2020-10" db="EMBL/GenBank/DDBJ databases">
        <authorList>
            <person name="Gilroy R."/>
        </authorList>
    </citation>
    <scope>NUCLEOTIDE SEQUENCE</scope>
    <source>
        <strain evidence="3">ChiHecec2B26-709</strain>
    </source>
</reference>
<proteinExistence type="predicted"/>
<dbReference type="Pfam" id="PF17127">
    <property type="entry name" value="DUF5106"/>
    <property type="match status" value="1"/>
</dbReference>
<dbReference type="PROSITE" id="PS51257">
    <property type="entry name" value="PROKAR_LIPOPROTEIN"/>
    <property type="match status" value="1"/>
</dbReference>
<feature type="signal peptide" evidence="1">
    <location>
        <begin position="1"/>
        <end position="22"/>
    </location>
</feature>
<name>A0A9D1KI06_9BACT</name>
<sequence>MKMKFLAVLGCTLLLVSCGGRRMVTAPAYRAFPLPDVPAMISDMQERQEYIAAHYWDGFFEGEWPTDSAHVLGVGDAELEQNISAFIMFLEALPMDRAQSEVARLFGRIEEKQAADTASLVYLRMTELVSKYLYDPNSPLRSEDFYLPFVEGMAGSRFTDDARRAGYEFELRMCRMNPYGSVAPDFGFRDIKGRTGSLHGVRADYTLLFFSNPGCNYCREIIEQIESRPYIDGMIADGTLAIVNIYIDGEIEKWKEYAPIYPDNWINAYDFAQVINSDQLYFVRAIPSIYLLDAEKRVIYKDAPLERVLRFFDNLTDYR</sequence>
<dbReference type="InterPro" id="IPR036249">
    <property type="entry name" value="Thioredoxin-like_sf"/>
</dbReference>
<keyword evidence="1" id="KW-0732">Signal</keyword>
<dbReference type="Gene3D" id="3.40.30.10">
    <property type="entry name" value="Glutaredoxin"/>
    <property type="match status" value="1"/>
</dbReference>
<feature type="chain" id="PRO_5039523648" evidence="1">
    <location>
        <begin position="23"/>
        <end position="319"/>
    </location>
</feature>
<evidence type="ECO:0000313" key="4">
    <source>
        <dbReference type="Proteomes" id="UP000886881"/>
    </source>
</evidence>
<comment type="caution">
    <text evidence="3">The sequence shown here is derived from an EMBL/GenBank/DDBJ whole genome shotgun (WGS) entry which is preliminary data.</text>
</comment>
<evidence type="ECO:0000259" key="2">
    <source>
        <dbReference type="Pfam" id="PF17127"/>
    </source>
</evidence>
<organism evidence="3 4">
    <name type="scientific">Candidatus Cryptobacteroides merdipullorum</name>
    <dbReference type="NCBI Taxonomy" id="2840771"/>
    <lineage>
        <taxon>Bacteria</taxon>
        <taxon>Pseudomonadati</taxon>
        <taxon>Bacteroidota</taxon>
        <taxon>Bacteroidia</taxon>
        <taxon>Bacteroidales</taxon>
        <taxon>Candidatus Cryptobacteroides</taxon>
    </lineage>
</organism>